<reference evidence="1" key="1">
    <citation type="submission" date="2023-06" db="EMBL/GenBank/DDBJ databases">
        <authorList>
            <person name="Zeman M."/>
            <person name="Kubasova T."/>
            <person name="Jahodarova E."/>
            <person name="Nykrynova M."/>
            <person name="Rychlik I."/>
        </authorList>
    </citation>
    <scope>NUCLEOTIDE SEQUENCE</scope>
    <source>
        <strain evidence="1">15_COKtk</strain>
    </source>
</reference>
<evidence type="ECO:0000313" key="1">
    <source>
        <dbReference type="EMBL" id="MDN0069884.1"/>
    </source>
</evidence>
<reference evidence="1" key="2">
    <citation type="submission" date="2023-08" db="EMBL/GenBank/DDBJ databases">
        <title>Identification and characterization of horizontal gene transfer across gut microbiota members of farm animals based on homology search.</title>
        <authorList>
            <person name="Schwarzerova J."/>
            <person name="Nykrynova M."/>
            <person name="Jureckova K."/>
            <person name="Cejkova D."/>
            <person name="Rychlik I."/>
        </authorList>
    </citation>
    <scope>NUCLEOTIDE SEQUENCE</scope>
    <source>
        <strain evidence="1">15_COKtk</strain>
    </source>
</reference>
<dbReference type="RefSeq" id="WP_289827479.1">
    <property type="nucleotide sequence ID" value="NZ_JAUEIR010000008.1"/>
</dbReference>
<sequence length="45" mass="5137">MDEPLSNLDALNREAPRIDINLQALIKAWLQERLDGEASKRVVCM</sequence>
<organism evidence="1 2">
    <name type="scientific">Collinsella ihumii</name>
    <dbReference type="NCBI Taxonomy" id="1720204"/>
    <lineage>
        <taxon>Bacteria</taxon>
        <taxon>Bacillati</taxon>
        <taxon>Actinomycetota</taxon>
        <taxon>Coriobacteriia</taxon>
        <taxon>Coriobacteriales</taxon>
        <taxon>Coriobacteriaceae</taxon>
        <taxon>Collinsella</taxon>
    </lineage>
</organism>
<accession>A0AAW7JQS6</accession>
<dbReference type="EMBL" id="JAUEIR010000008">
    <property type="protein sequence ID" value="MDN0069884.1"/>
    <property type="molecule type" value="Genomic_DNA"/>
</dbReference>
<dbReference type="Proteomes" id="UP001168505">
    <property type="component" value="Unassembled WGS sequence"/>
</dbReference>
<proteinExistence type="predicted"/>
<protein>
    <submittedName>
        <fullName evidence="1">Uncharacterized protein</fullName>
    </submittedName>
</protein>
<dbReference type="AlphaFoldDB" id="A0AAW7JQS6"/>
<comment type="caution">
    <text evidence="1">The sequence shown here is derived from an EMBL/GenBank/DDBJ whole genome shotgun (WGS) entry which is preliminary data.</text>
</comment>
<name>A0AAW7JQS6_9ACTN</name>
<evidence type="ECO:0000313" key="2">
    <source>
        <dbReference type="Proteomes" id="UP001168505"/>
    </source>
</evidence>
<gene>
    <name evidence="1" type="ORF">QVN40_09270</name>
</gene>